<dbReference type="Proteomes" id="UP000194127">
    <property type="component" value="Unassembled WGS sequence"/>
</dbReference>
<feature type="region of interest" description="Disordered" evidence="1">
    <location>
        <begin position="151"/>
        <end position="177"/>
    </location>
</feature>
<keyword evidence="3" id="KW-1185">Reference proteome</keyword>
<accession>A0A1X6MUK4</accession>
<sequence>MPIQCDTFTVSTPGFHSIWRHTCHPLLAYSPRRLSKRPPEITLRSTARCVFHSLGVPRPSSPRPSAPATAAIDTPRPVSEPAPSLTVLAEPSTAPAWVTLRLELPAMSRPMRLRNRAADMAASEFARGVLRDATHLSVWGAAARPRRLRARVRRGQGSGHNRAYSTAGPPSLRFALG</sequence>
<proteinExistence type="predicted"/>
<dbReference type="EMBL" id="KZ110601">
    <property type="protein sequence ID" value="OSX60055.1"/>
    <property type="molecule type" value="Genomic_DNA"/>
</dbReference>
<evidence type="ECO:0000313" key="2">
    <source>
        <dbReference type="EMBL" id="OSX60055.1"/>
    </source>
</evidence>
<evidence type="ECO:0000256" key="1">
    <source>
        <dbReference type="SAM" id="MobiDB-lite"/>
    </source>
</evidence>
<dbReference type="GeneID" id="36326100"/>
<dbReference type="RefSeq" id="XP_024336849.1">
    <property type="nucleotide sequence ID" value="XM_024481150.1"/>
</dbReference>
<name>A0A1X6MUK4_9APHY</name>
<organism evidence="2 3">
    <name type="scientific">Postia placenta MAD-698-R-SB12</name>
    <dbReference type="NCBI Taxonomy" id="670580"/>
    <lineage>
        <taxon>Eukaryota</taxon>
        <taxon>Fungi</taxon>
        <taxon>Dikarya</taxon>
        <taxon>Basidiomycota</taxon>
        <taxon>Agaricomycotina</taxon>
        <taxon>Agaricomycetes</taxon>
        <taxon>Polyporales</taxon>
        <taxon>Adustoporiaceae</taxon>
        <taxon>Rhodonia</taxon>
    </lineage>
</organism>
<evidence type="ECO:0000313" key="3">
    <source>
        <dbReference type="Proteomes" id="UP000194127"/>
    </source>
</evidence>
<protein>
    <submittedName>
        <fullName evidence="2">Uncharacterized protein</fullName>
    </submittedName>
</protein>
<feature type="region of interest" description="Disordered" evidence="1">
    <location>
        <begin position="54"/>
        <end position="84"/>
    </location>
</feature>
<gene>
    <name evidence="2" type="ORF">POSPLADRAFT_1059338</name>
</gene>
<dbReference type="AlphaFoldDB" id="A0A1X6MUK4"/>
<reference evidence="2 3" key="1">
    <citation type="submission" date="2017-04" db="EMBL/GenBank/DDBJ databases">
        <title>Genome Sequence of the Model Brown-Rot Fungus Postia placenta SB12.</title>
        <authorList>
            <consortium name="DOE Joint Genome Institute"/>
            <person name="Gaskell J."/>
            <person name="Kersten P."/>
            <person name="Larrondo L.F."/>
            <person name="Canessa P."/>
            <person name="Martinez D."/>
            <person name="Hibbett D."/>
            <person name="Schmoll M."/>
            <person name="Kubicek C.P."/>
            <person name="Martinez A.T."/>
            <person name="Yadav J."/>
            <person name="Master E."/>
            <person name="Magnuson J.K."/>
            <person name="James T."/>
            <person name="Yaver D."/>
            <person name="Berka R."/>
            <person name="Labutti K."/>
            <person name="Lipzen A."/>
            <person name="Aerts A."/>
            <person name="Barry K."/>
            <person name="Henrissat B."/>
            <person name="Blanchette R."/>
            <person name="Grigoriev I."/>
            <person name="Cullen D."/>
        </authorList>
    </citation>
    <scope>NUCLEOTIDE SEQUENCE [LARGE SCALE GENOMIC DNA]</scope>
    <source>
        <strain evidence="2 3">MAD-698-R-SB12</strain>
    </source>
</reference>